<sequence>MNIDRINHLVLTVKDVEETCAFYRDILGMEIEIITARKRALKFGDQRFTLHQKGMRFSPEAHIPTPGAIDIGFKVKESVEQIKAELENKNIPIEGIVQRPGVNGKVTSIYFRDPDQNLIEVSSNI</sequence>
<dbReference type="GO" id="GO:0016829">
    <property type="term" value="F:lyase activity"/>
    <property type="evidence" value="ECO:0007669"/>
    <property type="project" value="UniProtKB-KW"/>
</dbReference>
<dbReference type="Gene3D" id="3.10.180.10">
    <property type="entry name" value="2,3-Dihydroxybiphenyl 1,2-Dioxygenase, domain 1"/>
    <property type="match status" value="1"/>
</dbReference>
<dbReference type="PROSITE" id="PS51819">
    <property type="entry name" value="VOC"/>
    <property type="match status" value="1"/>
</dbReference>
<accession>A0A839SA38</accession>
<dbReference type="PANTHER" id="PTHR21366">
    <property type="entry name" value="GLYOXALASE FAMILY PROTEIN"/>
    <property type="match status" value="1"/>
</dbReference>
<name>A0A839SA38_9SPHI</name>
<dbReference type="EMBL" id="JACHWX010000003">
    <property type="protein sequence ID" value="MBB3055011.1"/>
    <property type="molecule type" value="Genomic_DNA"/>
</dbReference>
<evidence type="ECO:0000259" key="1">
    <source>
        <dbReference type="PROSITE" id="PS51819"/>
    </source>
</evidence>
<dbReference type="InterPro" id="IPR050383">
    <property type="entry name" value="GlyoxalaseI/FosfomycinResist"/>
</dbReference>
<dbReference type="PANTHER" id="PTHR21366:SF14">
    <property type="entry name" value="GLYOXALASE DOMAIN-CONTAINING PROTEIN 5"/>
    <property type="match status" value="1"/>
</dbReference>
<dbReference type="RefSeq" id="WP_096355137.1">
    <property type="nucleotide sequence ID" value="NZ_AP017313.1"/>
</dbReference>
<dbReference type="Pfam" id="PF00903">
    <property type="entry name" value="Glyoxalase"/>
    <property type="match status" value="1"/>
</dbReference>
<evidence type="ECO:0000313" key="3">
    <source>
        <dbReference type="Proteomes" id="UP000539265"/>
    </source>
</evidence>
<dbReference type="OrthoDB" id="192739at2"/>
<dbReference type="InterPro" id="IPR004360">
    <property type="entry name" value="Glyas_Fos-R_dOase_dom"/>
</dbReference>
<dbReference type="GO" id="GO:0051213">
    <property type="term" value="F:dioxygenase activity"/>
    <property type="evidence" value="ECO:0007669"/>
    <property type="project" value="UniProtKB-KW"/>
</dbReference>
<dbReference type="Proteomes" id="UP000539265">
    <property type="component" value="Unassembled WGS sequence"/>
</dbReference>
<proteinExistence type="predicted"/>
<organism evidence="2 3">
    <name type="scientific">Mucilaginibacter gotjawali</name>
    <dbReference type="NCBI Taxonomy" id="1550579"/>
    <lineage>
        <taxon>Bacteria</taxon>
        <taxon>Pseudomonadati</taxon>
        <taxon>Bacteroidota</taxon>
        <taxon>Sphingobacteriia</taxon>
        <taxon>Sphingobacteriales</taxon>
        <taxon>Sphingobacteriaceae</taxon>
        <taxon>Mucilaginibacter</taxon>
    </lineage>
</organism>
<reference evidence="2" key="1">
    <citation type="submission" date="2020-08" db="EMBL/GenBank/DDBJ databases">
        <title>Genomic Encyclopedia of Type Strains, Phase III (KMG-III): the genomes of soil and plant-associated and newly described type strains.</title>
        <authorList>
            <person name="Whitman W."/>
        </authorList>
    </citation>
    <scope>NUCLEOTIDE SEQUENCE [LARGE SCALE GENOMIC DNA]</scope>
    <source>
        <strain evidence="2">CECT 8628</strain>
    </source>
</reference>
<feature type="domain" description="VOC" evidence="1">
    <location>
        <begin position="5"/>
        <end position="124"/>
    </location>
</feature>
<dbReference type="AlphaFoldDB" id="A0A839SA38"/>
<evidence type="ECO:0000313" key="2">
    <source>
        <dbReference type="EMBL" id="MBB3055011.1"/>
    </source>
</evidence>
<dbReference type="CDD" id="cd07253">
    <property type="entry name" value="GLOD5"/>
    <property type="match status" value="1"/>
</dbReference>
<keyword evidence="3" id="KW-1185">Reference proteome</keyword>
<dbReference type="InterPro" id="IPR037523">
    <property type="entry name" value="VOC_core"/>
</dbReference>
<protein>
    <submittedName>
        <fullName evidence="2">Catechol 2,3-dioxygenase-like lactoylglutathione lyase family enzyme</fullName>
    </submittedName>
</protein>
<comment type="caution">
    <text evidence="2">The sequence shown here is derived from an EMBL/GenBank/DDBJ whole genome shotgun (WGS) entry which is preliminary data.</text>
</comment>
<dbReference type="InterPro" id="IPR029068">
    <property type="entry name" value="Glyas_Bleomycin-R_OHBP_Dase"/>
</dbReference>
<dbReference type="SUPFAM" id="SSF54593">
    <property type="entry name" value="Glyoxalase/Bleomycin resistance protein/Dihydroxybiphenyl dioxygenase"/>
    <property type="match status" value="1"/>
</dbReference>
<gene>
    <name evidence="2" type="ORF">FHS11_001428</name>
</gene>